<evidence type="ECO:0000313" key="2">
    <source>
        <dbReference type="Proteomes" id="UP001241656"/>
    </source>
</evidence>
<keyword evidence="1" id="KW-0540">Nuclease</keyword>
<reference evidence="1 2" key="1">
    <citation type="submission" date="2023-05" db="EMBL/GenBank/DDBJ databases">
        <title>Genomic insight into Chryseobacterium sp. wdc7 isolated forest soil (Gotjawal).</title>
        <authorList>
            <person name="Park S.-J."/>
        </authorList>
    </citation>
    <scope>NUCLEOTIDE SEQUENCE [LARGE SCALE GENOMIC DNA]</scope>
    <source>
        <strain evidence="2">wdc7</strain>
    </source>
</reference>
<dbReference type="RefSeq" id="WP_282905400.1">
    <property type="nucleotide sequence ID" value="NZ_CP124855.1"/>
</dbReference>
<dbReference type="Gene3D" id="3.40.1350.10">
    <property type="match status" value="1"/>
</dbReference>
<proteinExistence type="predicted"/>
<keyword evidence="1" id="KW-0378">Hydrolase</keyword>
<gene>
    <name evidence="1" type="ORF">QGN23_02180</name>
</gene>
<organism evidence="1 2">
    <name type="scientific">Chryseobacterium gotjawalense</name>
    <dbReference type="NCBI Taxonomy" id="3042315"/>
    <lineage>
        <taxon>Bacteria</taxon>
        <taxon>Pseudomonadati</taxon>
        <taxon>Bacteroidota</taxon>
        <taxon>Flavobacteriia</taxon>
        <taxon>Flavobacteriales</taxon>
        <taxon>Weeksellaceae</taxon>
        <taxon>Chryseobacterium group</taxon>
        <taxon>Chryseobacterium</taxon>
    </lineage>
</organism>
<dbReference type="Proteomes" id="UP001241656">
    <property type="component" value="Chromosome"/>
</dbReference>
<name>A0ABY8RDN6_9FLAO</name>
<dbReference type="EMBL" id="CP124855">
    <property type="protein sequence ID" value="WHF52095.1"/>
    <property type="molecule type" value="Genomic_DNA"/>
</dbReference>
<sequence length="347" mass="40247">MKLFTIDSDGKLTSYKEQLFRDENKETDLEKLLEENPEYFFEDSKVLVIGRQVPTNLGTWIDLLGLDKYGNTVLIELKRGKTPRDTIAQLLEYASFIENLDYESLNLIYQSYIGEEPSLDTYHQEYFAIDLDQTVSFNKSTKLVIVAQEISSSIKQTSLYLRKKGFDIYCMEFKYFHNHASERMITCDFVVGEESFLKTEINPSVSLPKTDEKKFLASLDSNGRVVYEKLFEFAKNNNLFIRWGSKGFSLNLGLENGFVGLFFGYPPTSVFKQSIYSGFEEITKKVNNSEEIIEHLRLELEQTGFFESARSNLKWIIRKPENQTEIDRLLSIITKLTEKIRRNGLKG</sequence>
<evidence type="ECO:0000313" key="1">
    <source>
        <dbReference type="EMBL" id="WHF52095.1"/>
    </source>
</evidence>
<keyword evidence="1" id="KW-0255">Endonuclease</keyword>
<keyword evidence="2" id="KW-1185">Reference proteome</keyword>
<dbReference type="GO" id="GO:0004519">
    <property type="term" value="F:endonuclease activity"/>
    <property type="evidence" value="ECO:0007669"/>
    <property type="project" value="UniProtKB-KW"/>
</dbReference>
<accession>A0ABY8RDN6</accession>
<protein>
    <submittedName>
        <fullName evidence="1">Endonuclease NucS</fullName>
    </submittedName>
</protein>
<dbReference type="InterPro" id="IPR011856">
    <property type="entry name" value="tRNA_endonuc-like_dom_sf"/>
</dbReference>